<feature type="repeat" description="TPR" evidence="5">
    <location>
        <begin position="405"/>
        <end position="438"/>
    </location>
</feature>
<name>A0AAW2ZIL8_9EUKA</name>
<feature type="region of interest" description="Disordered" evidence="6">
    <location>
        <begin position="1"/>
        <end position="20"/>
    </location>
</feature>
<dbReference type="PANTHER" id="PTHR22904:SF523">
    <property type="entry name" value="STRESS-INDUCED-PHOSPHOPROTEIN 1"/>
    <property type="match status" value="1"/>
</dbReference>
<feature type="repeat" description="TPR" evidence="5">
    <location>
        <begin position="236"/>
        <end position="269"/>
    </location>
</feature>
<dbReference type="EMBL" id="JAOPGA020001527">
    <property type="protein sequence ID" value="KAL0489184.1"/>
    <property type="molecule type" value="Genomic_DNA"/>
</dbReference>
<keyword evidence="2" id="KW-0963">Cytoplasm</keyword>
<feature type="repeat" description="TPR" evidence="5">
    <location>
        <begin position="37"/>
        <end position="70"/>
    </location>
</feature>
<gene>
    <name evidence="8" type="ORF">AKO1_013711</name>
</gene>
<dbReference type="InterPro" id="IPR006636">
    <property type="entry name" value="STI1_HS-bd"/>
</dbReference>
<feature type="repeat" description="TPR" evidence="5">
    <location>
        <begin position="71"/>
        <end position="104"/>
    </location>
</feature>
<evidence type="ECO:0000256" key="5">
    <source>
        <dbReference type="PROSITE-ProRule" id="PRU00339"/>
    </source>
</evidence>
<dbReference type="PROSITE" id="PS50005">
    <property type="entry name" value="TPR"/>
    <property type="match status" value="7"/>
</dbReference>
<dbReference type="SUPFAM" id="SSF48452">
    <property type="entry name" value="TPR-like"/>
    <property type="match status" value="3"/>
</dbReference>
<dbReference type="Pfam" id="PF13181">
    <property type="entry name" value="TPR_8"/>
    <property type="match status" value="3"/>
</dbReference>
<evidence type="ECO:0000256" key="3">
    <source>
        <dbReference type="ARBA" id="ARBA00022737"/>
    </source>
</evidence>
<dbReference type="FunFam" id="1.10.260.100:FF:000004">
    <property type="entry name" value="Putative stress-induced-phosphoprotein 1"/>
    <property type="match status" value="1"/>
</dbReference>
<feature type="compositionally biased region" description="Polar residues" evidence="6">
    <location>
        <begin position="9"/>
        <end position="18"/>
    </location>
</feature>
<dbReference type="Pfam" id="PF17830">
    <property type="entry name" value="STI1-HOP_DP"/>
    <property type="match status" value="2"/>
</dbReference>
<evidence type="ECO:0000256" key="6">
    <source>
        <dbReference type="SAM" id="MobiDB-lite"/>
    </source>
</evidence>
<keyword evidence="4 5" id="KW-0802">TPR repeat</keyword>
<feature type="repeat" description="TPR" evidence="5">
    <location>
        <begin position="311"/>
        <end position="344"/>
    </location>
</feature>
<dbReference type="FunFam" id="1.25.40.10:FF:000010">
    <property type="entry name" value="Stress-induced phosphoprotein 1"/>
    <property type="match status" value="1"/>
</dbReference>
<feature type="compositionally biased region" description="Basic and acidic residues" evidence="6">
    <location>
        <begin position="231"/>
        <end position="243"/>
    </location>
</feature>
<dbReference type="Gene3D" id="1.25.40.10">
    <property type="entry name" value="Tetratricopeptide repeat domain"/>
    <property type="match status" value="3"/>
</dbReference>
<keyword evidence="9" id="KW-1185">Reference proteome</keyword>
<dbReference type="PANTHER" id="PTHR22904">
    <property type="entry name" value="TPR REPEAT CONTAINING PROTEIN"/>
    <property type="match status" value="1"/>
</dbReference>
<dbReference type="InterPro" id="IPR019734">
    <property type="entry name" value="TPR_rpt"/>
</dbReference>
<evidence type="ECO:0000313" key="9">
    <source>
        <dbReference type="Proteomes" id="UP001431209"/>
    </source>
</evidence>
<organism evidence="8 9">
    <name type="scientific">Acrasis kona</name>
    <dbReference type="NCBI Taxonomy" id="1008807"/>
    <lineage>
        <taxon>Eukaryota</taxon>
        <taxon>Discoba</taxon>
        <taxon>Heterolobosea</taxon>
        <taxon>Tetramitia</taxon>
        <taxon>Eutetramitia</taxon>
        <taxon>Acrasidae</taxon>
        <taxon>Acrasis</taxon>
    </lineage>
</organism>
<keyword evidence="3" id="KW-0677">Repeat</keyword>
<feature type="domain" description="STI1" evidence="7">
    <location>
        <begin position="504"/>
        <end position="543"/>
    </location>
</feature>
<evidence type="ECO:0000256" key="1">
    <source>
        <dbReference type="ARBA" id="ARBA00004496"/>
    </source>
</evidence>
<comment type="subcellular location">
    <subcellularLocation>
        <location evidence="1">Cytoplasm</location>
    </subcellularLocation>
</comment>
<evidence type="ECO:0000313" key="8">
    <source>
        <dbReference type="EMBL" id="KAL0489184.1"/>
    </source>
</evidence>
<protein>
    <submittedName>
        <fullName evidence="8">Hsp70-Hsp90 organizing protein</fullName>
    </submittedName>
</protein>
<proteinExistence type="predicted"/>
<evidence type="ECO:0000256" key="2">
    <source>
        <dbReference type="ARBA" id="ARBA00022490"/>
    </source>
</evidence>
<reference evidence="8 9" key="1">
    <citation type="submission" date="2024-03" db="EMBL/GenBank/DDBJ databases">
        <title>The Acrasis kona genome and developmental transcriptomes reveal deep origins of eukaryotic multicellular pathways.</title>
        <authorList>
            <person name="Sheikh S."/>
            <person name="Fu C.-J."/>
            <person name="Brown M.W."/>
            <person name="Baldauf S.L."/>
        </authorList>
    </citation>
    <scope>NUCLEOTIDE SEQUENCE [LARGE SCALE GENOMIC DNA]</scope>
    <source>
        <strain evidence="8 9">ATCC MYA-3509</strain>
    </source>
</reference>
<sequence length="555" mass="63310">MSADEYKQKGNTALQQGDKQGAIDNYTKGLEIDPTNYLLLTNRAAVYLQLQKFNEAYEDSTKAVTAKPDFSKSLLRQGQALFGLNRLEESIAALEKAAKIEPGNAAITKQLQDVKNKLDDEESKANPLANMFNGPDFWSKITTNPELRPYLSEPDFMQKVQEIQKNPSKMNEHMKDQRIMKLFMSLLNMQGFGDPTPSPSEPKKTETKTETKKQAEPEPEEINVDEVEVSANEKEAAEEKEKGNQLFKQKNFDGALVHYNKAAELDPKNLTYRLNRAAVLIEQSKYDDAVKECQEAVDYGRSNRADFKLIGRALERMGNAYMRKKDYANAVKSYADSLTEEKSREVIKKKQQAEQLLSKQREEEYKSPEKAEEARLRGNELFKQQKFPEAMKEYNEAIKRDATKANLYFNRCSCYLKLGEPNYALKDAEKCLEIDPKYVKAYARKAQCHTMRKEYHKSIDCYNTGLELDADNAEMKDGLLRVKSIVQQKSGTRDEDRIRIASQDPEIAMIMNDPVMKQVLTDFSENPREAQRHLKDPGVLAKIEKLIAAGIIQTG</sequence>
<feature type="repeat" description="TPR" evidence="5">
    <location>
        <begin position="3"/>
        <end position="36"/>
    </location>
</feature>
<feature type="compositionally biased region" description="Acidic residues" evidence="6">
    <location>
        <begin position="217"/>
        <end position="228"/>
    </location>
</feature>
<feature type="domain" description="STI1" evidence="7">
    <location>
        <begin position="134"/>
        <end position="173"/>
    </location>
</feature>
<dbReference type="Proteomes" id="UP001431209">
    <property type="component" value="Unassembled WGS sequence"/>
</dbReference>
<dbReference type="FunFam" id="1.10.260.100:FF:000002">
    <property type="entry name" value="Stress-induced-phosphoprotein 1 (Hsp70/Hsp90-organizing)"/>
    <property type="match status" value="1"/>
</dbReference>
<dbReference type="GO" id="GO:0051879">
    <property type="term" value="F:Hsp90 protein binding"/>
    <property type="evidence" value="ECO:0007669"/>
    <property type="project" value="TreeGrafter"/>
</dbReference>
<dbReference type="Gene3D" id="1.10.260.100">
    <property type="match status" value="2"/>
</dbReference>
<dbReference type="Pfam" id="PF00515">
    <property type="entry name" value="TPR_1"/>
    <property type="match status" value="1"/>
</dbReference>
<evidence type="ECO:0000256" key="4">
    <source>
        <dbReference type="ARBA" id="ARBA00022803"/>
    </source>
</evidence>
<dbReference type="Pfam" id="PF13414">
    <property type="entry name" value="TPR_11"/>
    <property type="match status" value="2"/>
</dbReference>
<dbReference type="InterPro" id="IPR011990">
    <property type="entry name" value="TPR-like_helical_dom_sf"/>
</dbReference>
<feature type="compositionally biased region" description="Basic and acidic residues" evidence="6">
    <location>
        <begin position="201"/>
        <end position="216"/>
    </location>
</feature>
<feature type="repeat" description="TPR" evidence="5">
    <location>
        <begin position="439"/>
        <end position="472"/>
    </location>
</feature>
<evidence type="ECO:0000259" key="7">
    <source>
        <dbReference type="SMART" id="SM00727"/>
    </source>
</evidence>
<accession>A0AAW2ZIL8</accession>
<dbReference type="InterPro" id="IPR041243">
    <property type="entry name" value="STI1/HOP_DP"/>
</dbReference>
<dbReference type="AlphaFoldDB" id="A0AAW2ZIL8"/>
<dbReference type="GO" id="GO:0005737">
    <property type="term" value="C:cytoplasm"/>
    <property type="evidence" value="ECO:0007669"/>
    <property type="project" value="UniProtKB-SubCell"/>
</dbReference>
<dbReference type="SMART" id="SM00727">
    <property type="entry name" value="STI1"/>
    <property type="match status" value="2"/>
</dbReference>
<feature type="region of interest" description="Disordered" evidence="6">
    <location>
        <begin position="190"/>
        <end position="243"/>
    </location>
</feature>
<dbReference type="SMART" id="SM00028">
    <property type="entry name" value="TPR"/>
    <property type="match status" value="9"/>
</dbReference>
<comment type="caution">
    <text evidence="8">The sequence shown here is derived from an EMBL/GenBank/DDBJ whole genome shotgun (WGS) entry which is preliminary data.</text>
</comment>